<dbReference type="GO" id="GO:0016787">
    <property type="term" value="F:hydrolase activity"/>
    <property type="evidence" value="ECO:0007669"/>
    <property type="project" value="UniProtKB-KW"/>
</dbReference>
<dbReference type="Proteomes" id="UP000807306">
    <property type="component" value="Unassembled WGS sequence"/>
</dbReference>
<sequence length="554" mass="60027">MPSILKVAGLSVSFLIATSFASSASRDLNSSPPSVTLDNANITGLSNGTFSKFLGIPFAQAPIGNLRFRAPQAVSPYNGSIDASAYGPICPQQATQLPLAAQTALNATIPDIIQQIYLNMSSARAPSESLSINIIKPANANADSKLPVLVWIFGGGFERGSALGYDYLGDRLVNRSMELGQPVVYVAMNYRVSAWGFLASTEVQQAGEGNMGLQDQRLALQWIQKYITTFGGDPAKVTIWGQSAGAISASLQMLAYGGNTTDLFHGAIMQSGAPIPVGNFTSGQVYYNQLLSATNCASSNDTFLCLQQVSQDELKVAVDETPNYFSYDSLVLAWSPRADGKFLPDNPQRLLQQGKFMSIPVISGNVDDEGTVFSLSSTNVTTDAQFREYVSQIWVPGANTSTLDPLWSYYPENPADGSPFDTSNANSITPQFKRTAAFQGDVVFQTPRRFFLESLSGTQNAWSYLSKAAKVTPVLGSFHGSDLSAGVLDDYIIRFTYNQTPGNGTGLDWPQYTSSSPLLYNFPSGRREEPYISNDTFRLEPMRYLMNLSLAYPL</sequence>
<dbReference type="PROSITE" id="PS00122">
    <property type="entry name" value="CARBOXYLESTERASE_B_1"/>
    <property type="match status" value="1"/>
</dbReference>
<proteinExistence type="inferred from homology"/>
<keyword evidence="2 3" id="KW-0378">Hydrolase</keyword>
<evidence type="ECO:0000256" key="2">
    <source>
        <dbReference type="ARBA" id="ARBA00022801"/>
    </source>
</evidence>
<protein>
    <recommendedName>
        <fullName evidence="3">Carboxylic ester hydrolase</fullName>
        <ecNumber evidence="3">3.1.1.-</ecNumber>
    </recommendedName>
</protein>
<comment type="caution">
    <text evidence="5">The sequence shown here is derived from an EMBL/GenBank/DDBJ whole genome shotgun (WGS) entry which is preliminary data.</text>
</comment>
<feature type="signal peptide" evidence="3">
    <location>
        <begin position="1"/>
        <end position="23"/>
    </location>
</feature>
<dbReference type="AlphaFoldDB" id="A0A9P6JVM3"/>
<name>A0A9P6JVM3_9AGAR</name>
<dbReference type="InterPro" id="IPR019826">
    <property type="entry name" value="Carboxylesterase_B_AS"/>
</dbReference>
<evidence type="ECO:0000313" key="6">
    <source>
        <dbReference type="Proteomes" id="UP000807306"/>
    </source>
</evidence>
<accession>A0A9P6JVM3</accession>
<dbReference type="InterPro" id="IPR029058">
    <property type="entry name" value="AB_hydrolase_fold"/>
</dbReference>
<evidence type="ECO:0000256" key="1">
    <source>
        <dbReference type="ARBA" id="ARBA00005964"/>
    </source>
</evidence>
<dbReference type="SUPFAM" id="SSF53474">
    <property type="entry name" value="alpha/beta-Hydrolases"/>
    <property type="match status" value="1"/>
</dbReference>
<dbReference type="EMBL" id="MU157824">
    <property type="protein sequence ID" value="KAF9535607.1"/>
    <property type="molecule type" value="Genomic_DNA"/>
</dbReference>
<evidence type="ECO:0000313" key="5">
    <source>
        <dbReference type="EMBL" id="KAF9535607.1"/>
    </source>
</evidence>
<dbReference type="OrthoDB" id="408631at2759"/>
<dbReference type="Pfam" id="PF00135">
    <property type="entry name" value="COesterase"/>
    <property type="match status" value="1"/>
</dbReference>
<dbReference type="InterPro" id="IPR002018">
    <property type="entry name" value="CarbesteraseB"/>
</dbReference>
<evidence type="ECO:0000256" key="3">
    <source>
        <dbReference type="RuleBase" id="RU361235"/>
    </source>
</evidence>
<feature type="chain" id="PRO_5040529504" description="Carboxylic ester hydrolase" evidence="3">
    <location>
        <begin position="24"/>
        <end position="554"/>
    </location>
</feature>
<dbReference type="EC" id="3.1.1.-" evidence="3"/>
<organism evidence="5 6">
    <name type="scientific">Crepidotus variabilis</name>
    <dbReference type="NCBI Taxonomy" id="179855"/>
    <lineage>
        <taxon>Eukaryota</taxon>
        <taxon>Fungi</taxon>
        <taxon>Dikarya</taxon>
        <taxon>Basidiomycota</taxon>
        <taxon>Agaricomycotina</taxon>
        <taxon>Agaricomycetes</taxon>
        <taxon>Agaricomycetidae</taxon>
        <taxon>Agaricales</taxon>
        <taxon>Agaricineae</taxon>
        <taxon>Crepidotaceae</taxon>
        <taxon>Crepidotus</taxon>
    </lineage>
</organism>
<dbReference type="Gene3D" id="3.40.50.1820">
    <property type="entry name" value="alpha/beta hydrolase"/>
    <property type="match status" value="1"/>
</dbReference>
<comment type="similarity">
    <text evidence="1 3">Belongs to the type-B carboxylesterase/lipase family.</text>
</comment>
<reference evidence="5" key="1">
    <citation type="submission" date="2020-11" db="EMBL/GenBank/DDBJ databases">
        <authorList>
            <consortium name="DOE Joint Genome Institute"/>
            <person name="Ahrendt S."/>
            <person name="Riley R."/>
            <person name="Andreopoulos W."/>
            <person name="Labutti K."/>
            <person name="Pangilinan J."/>
            <person name="Ruiz-Duenas F.J."/>
            <person name="Barrasa J.M."/>
            <person name="Sanchez-Garcia M."/>
            <person name="Camarero S."/>
            <person name="Miyauchi S."/>
            <person name="Serrano A."/>
            <person name="Linde D."/>
            <person name="Babiker R."/>
            <person name="Drula E."/>
            <person name="Ayuso-Fernandez I."/>
            <person name="Pacheco R."/>
            <person name="Padilla G."/>
            <person name="Ferreira P."/>
            <person name="Barriuso J."/>
            <person name="Kellner H."/>
            <person name="Castanera R."/>
            <person name="Alfaro M."/>
            <person name="Ramirez L."/>
            <person name="Pisabarro A.G."/>
            <person name="Kuo A."/>
            <person name="Tritt A."/>
            <person name="Lipzen A."/>
            <person name="He G."/>
            <person name="Yan M."/>
            <person name="Ng V."/>
            <person name="Cullen D."/>
            <person name="Martin F."/>
            <person name="Rosso M.-N."/>
            <person name="Henrissat B."/>
            <person name="Hibbett D."/>
            <person name="Martinez A.T."/>
            <person name="Grigoriev I.V."/>
        </authorList>
    </citation>
    <scope>NUCLEOTIDE SEQUENCE</scope>
    <source>
        <strain evidence="5">CBS 506.95</strain>
    </source>
</reference>
<evidence type="ECO:0000259" key="4">
    <source>
        <dbReference type="Pfam" id="PF00135"/>
    </source>
</evidence>
<dbReference type="InterPro" id="IPR050309">
    <property type="entry name" value="Type-B_Carboxylest/Lipase"/>
</dbReference>
<feature type="domain" description="Carboxylesterase type B" evidence="4">
    <location>
        <begin position="32"/>
        <end position="484"/>
    </location>
</feature>
<gene>
    <name evidence="5" type="ORF">CPB83DRAFT_865819</name>
</gene>
<keyword evidence="3" id="KW-0732">Signal</keyword>
<keyword evidence="6" id="KW-1185">Reference proteome</keyword>
<dbReference type="PANTHER" id="PTHR11559">
    <property type="entry name" value="CARBOXYLESTERASE"/>
    <property type="match status" value="1"/>
</dbReference>